<evidence type="ECO:0000259" key="10">
    <source>
        <dbReference type="Pfam" id="PF03828"/>
    </source>
</evidence>
<dbReference type="Gene3D" id="3.30.460.10">
    <property type="entry name" value="Beta Polymerase, domain 2"/>
    <property type="match status" value="1"/>
</dbReference>
<evidence type="ECO:0000256" key="9">
    <source>
        <dbReference type="SAM" id="MobiDB-lite"/>
    </source>
</evidence>
<evidence type="ECO:0000256" key="6">
    <source>
        <dbReference type="ARBA" id="ARBA00022723"/>
    </source>
</evidence>
<dbReference type="CDD" id="cd05402">
    <property type="entry name" value="NT_PAP_TUTase"/>
    <property type="match status" value="1"/>
</dbReference>
<feature type="domain" description="Poly(A) RNA polymerase mitochondrial-like central palm" evidence="11">
    <location>
        <begin position="230"/>
        <end position="364"/>
    </location>
</feature>
<name>A0A8S1DTZ1_9INSE</name>
<comment type="cofactor">
    <cofactor evidence="1">
        <name>Mn(2+)</name>
        <dbReference type="ChEBI" id="CHEBI:29035"/>
    </cofactor>
</comment>
<dbReference type="OrthoDB" id="2274644at2759"/>
<dbReference type="GO" id="GO:0005737">
    <property type="term" value="C:cytoplasm"/>
    <property type="evidence" value="ECO:0007669"/>
    <property type="project" value="UniProtKB-SubCell"/>
</dbReference>
<dbReference type="Pfam" id="PF03828">
    <property type="entry name" value="PAP_assoc"/>
    <property type="match status" value="1"/>
</dbReference>
<protein>
    <recommendedName>
        <fullName evidence="14">PAP-associated domain-containing protein</fullName>
    </recommendedName>
</protein>
<dbReference type="Pfam" id="PF22600">
    <property type="entry name" value="MTPAP-like_central"/>
    <property type="match status" value="1"/>
</dbReference>
<dbReference type="GO" id="GO:1990817">
    <property type="term" value="F:poly(A) RNA polymerase activity"/>
    <property type="evidence" value="ECO:0007669"/>
    <property type="project" value="TreeGrafter"/>
</dbReference>
<dbReference type="EMBL" id="CADEPI010000568">
    <property type="protein sequence ID" value="CAB3387372.1"/>
    <property type="molecule type" value="Genomic_DNA"/>
</dbReference>
<feature type="compositionally biased region" description="Polar residues" evidence="9">
    <location>
        <begin position="90"/>
        <end position="108"/>
    </location>
</feature>
<feature type="compositionally biased region" description="Basic and acidic residues" evidence="9">
    <location>
        <begin position="112"/>
        <end position="122"/>
    </location>
</feature>
<organism evidence="12 13">
    <name type="scientific">Cloeon dipterum</name>
    <dbReference type="NCBI Taxonomy" id="197152"/>
    <lineage>
        <taxon>Eukaryota</taxon>
        <taxon>Metazoa</taxon>
        <taxon>Ecdysozoa</taxon>
        <taxon>Arthropoda</taxon>
        <taxon>Hexapoda</taxon>
        <taxon>Insecta</taxon>
        <taxon>Pterygota</taxon>
        <taxon>Palaeoptera</taxon>
        <taxon>Ephemeroptera</taxon>
        <taxon>Pisciforma</taxon>
        <taxon>Baetidae</taxon>
        <taxon>Cloeon</taxon>
    </lineage>
</organism>
<dbReference type="Proteomes" id="UP000494165">
    <property type="component" value="Unassembled WGS sequence"/>
</dbReference>
<dbReference type="SUPFAM" id="SSF81301">
    <property type="entry name" value="Nucleotidyltransferase"/>
    <property type="match status" value="1"/>
</dbReference>
<evidence type="ECO:0000256" key="1">
    <source>
        <dbReference type="ARBA" id="ARBA00001936"/>
    </source>
</evidence>
<sequence>MTMLSTEFAAYSFAYHLLCNSDPMGQPRNEEEQHGMPNFEPQNFHLLHLIGVPPPMGHLSSPVSTSDPSEAIAMHWNNMYNSQQRRDKTTSFSRKNWTRNKTCSNRSPRQPHKNEDDSDRTSPKKQMYVEPSLEEAKVQKRAHSEFYSAAYSAAASFYHQNFSSDLVTYQPYQLLYAPQQLQVKRKPKPVATWDDVRMYNPADRFLAKAHMLHITETPKELLTGGQWDKLSKAVWDKFITNQQSEALFRKKMAVWKNLFLGVKSFCHRWGLYLVGSTMTGLATDLSDVDMCLLVRQTEIDQRHEAVFYLREIQRNLWEYIENPQLILAKVPILKFCDVQEGIEIDLNCNNAVGIRNTHLMYCYTRLDWRVRPLVLVVKLWAQKYGINDAKNMTLSSYSYTLMVINYLQCGVEPAALPSLQMLYPEKFNAHSFIPNIDIHEELPAYESSNKQTLGELFQGFMEYYATRFDYANTAVSVRTGSVRPIEDCRRARTFKNDPHQWRFICVEEPFELTNTARSVHEPLAFDRIKSVFVKSWLHLQSKMDLTSLFVGTKS</sequence>
<evidence type="ECO:0000256" key="3">
    <source>
        <dbReference type="ARBA" id="ARBA00004496"/>
    </source>
</evidence>
<evidence type="ECO:0000256" key="4">
    <source>
        <dbReference type="ARBA" id="ARBA00022490"/>
    </source>
</evidence>
<dbReference type="InterPro" id="IPR043519">
    <property type="entry name" value="NT_sf"/>
</dbReference>
<comment type="caution">
    <text evidence="12">The sequence shown here is derived from an EMBL/GenBank/DDBJ whole genome shotgun (WGS) entry which is preliminary data.</text>
</comment>
<dbReference type="InterPro" id="IPR002058">
    <property type="entry name" value="PAP_assoc"/>
</dbReference>
<dbReference type="GO" id="GO:0031123">
    <property type="term" value="P:RNA 3'-end processing"/>
    <property type="evidence" value="ECO:0007669"/>
    <property type="project" value="TreeGrafter"/>
</dbReference>
<dbReference type="SUPFAM" id="SSF81631">
    <property type="entry name" value="PAP/OAS1 substrate-binding domain"/>
    <property type="match status" value="1"/>
</dbReference>
<feature type="region of interest" description="Disordered" evidence="9">
    <location>
        <begin position="83"/>
        <end position="131"/>
    </location>
</feature>
<keyword evidence="5" id="KW-0808">Transferase</keyword>
<keyword evidence="4" id="KW-0963">Cytoplasm</keyword>
<dbReference type="AlphaFoldDB" id="A0A8S1DTZ1"/>
<dbReference type="PANTHER" id="PTHR12271">
    <property type="entry name" value="POLY A POLYMERASE CID PAP -RELATED"/>
    <property type="match status" value="1"/>
</dbReference>
<evidence type="ECO:0000256" key="2">
    <source>
        <dbReference type="ARBA" id="ARBA00001946"/>
    </source>
</evidence>
<keyword evidence="6" id="KW-0479">Metal-binding</keyword>
<accession>A0A8S1DTZ1</accession>
<evidence type="ECO:0000256" key="7">
    <source>
        <dbReference type="ARBA" id="ARBA00022842"/>
    </source>
</evidence>
<evidence type="ECO:0008006" key="14">
    <source>
        <dbReference type="Google" id="ProtNLM"/>
    </source>
</evidence>
<dbReference type="Gene3D" id="1.10.1410.10">
    <property type="match status" value="1"/>
</dbReference>
<evidence type="ECO:0000259" key="11">
    <source>
        <dbReference type="Pfam" id="PF22600"/>
    </source>
</evidence>
<evidence type="ECO:0000313" key="12">
    <source>
        <dbReference type="EMBL" id="CAB3387372.1"/>
    </source>
</evidence>
<feature type="domain" description="PAP-associated" evidence="10">
    <location>
        <begin position="452"/>
        <end position="514"/>
    </location>
</feature>
<dbReference type="PANTHER" id="PTHR12271:SF40">
    <property type="entry name" value="POLY(A) RNA POLYMERASE GLD2"/>
    <property type="match status" value="1"/>
</dbReference>
<dbReference type="InterPro" id="IPR054708">
    <property type="entry name" value="MTPAP-like_central"/>
</dbReference>
<dbReference type="GO" id="GO:0046872">
    <property type="term" value="F:metal ion binding"/>
    <property type="evidence" value="ECO:0007669"/>
    <property type="project" value="UniProtKB-KW"/>
</dbReference>
<comment type="subcellular location">
    <subcellularLocation>
        <location evidence="3">Cytoplasm</location>
    </subcellularLocation>
</comment>
<proteinExistence type="inferred from homology"/>
<keyword evidence="7" id="KW-0460">Magnesium</keyword>
<evidence type="ECO:0000256" key="8">
    <source>
        <dbReference type="ARBA" id="ARBA00038491"/>
    </source>
</evidence>
<comment type="cofactor">
    <cofactor evidence="2">
        <name>Mg(2+)</name>
        <dbReference type="ChEBI" id="CHEBI:18420"/>
    </cofactor>
</comment>
<reference evidence="12 13" key="1">
    <citation type="submission" date="2020-04" db="EMBL/GenBank/DDBJ databases">
        <authorList>
            <person name="Alioto T."/>
            <person name="Alioto T."/>
            <person name="Gomez Garrido J."/>
        </authorList>
    </citation>
    <scope>NUCLEOTIDE SEQUENCE [LARGE SCALE GENOMIC DNA]</scope>
</reference>
<evidence type="ECO:0000256" key="5">
    <source>
        <dbReference type="ARBA" id="ARBA00022679"/>
    </source>
</evidence>
<evidence type="ECO:0000313" key="13">
    <source>
        <dbReference type="Proteomes" id="UP000494165"/>
    </source>
</evidence>
<comment type="similarity">
    <text evidence="8">Belongs to the DNA polymerase type-B-like family. GLD2 subfamily.</text>
</comment>
<keyword evidence="13" id="KW-1185">Reference proteome</keyword>
<gene>
    <name evidence="12" type="ORF">CLODIP_2_CD03013</name>
</gene>